<dbReference type="EMBL" id="JADBJN010000002">
    <property type="protein sequence ID" value="KAG5679507.1"/>
    <property type="molecule type" value="Genomic_DNA"/>
</dbReference>
<comment type="caution">
    <text evidence="7">The sequence shown here is derived from an EMBL/GenBank/DDBJ whole genome shotgun (WGS) entry which is preliminary data.</text>
</comment>
<dbReference type="AlphaFoldDB" id="A0A9J6CCM8"/>
<evidence type="ECO:0000256" key="5">
    <source>
        <dbReference type="SAM" id="MobiDB-lite"/>
    </source>
</evidence>
<comment type="subcellular location">
    <subcellularLocation>
        <location evidence="1">Nucleus</location>
    </subcellularLocation>
</comment>
<evidence type="ECO:0000256" key="3">
    <source>
        <dbReference type="ARBA" id="ARBA00023161"/>
    </source>
</evidence>
<evidence type="ECO:0000256" key="2">
    <source>
        <dbReference type="ARBA" id="ARBA00005991"/>
    </source>
</evidence>
<keyword evidence="4" id="KW-0539">Nucleus</keyword>
<evidence type="ECO:0000313" key="7">
    <source>
        <dbReference type="EMBL" id="KAG5679507.1"/>
    </source>
</evidence>
<accession>A0A9J6CCM8</accession>
<dbReference type="InterPro" id="IPR012677">
    <property type="entry name" value="Nucleotide-bd_a/b_plait_sf"/>
</dbReference>
<dbReference type="GO" id="GO:0000184">
    <property type="term" value="P:nuclear-transcribed mRNA catabolic process, nonsense-mediated decay"/>
    <property type="evidence" value="ECO:0007669"/>
    <property type="project" value="UniProtKB-KW"/>
</dbReference>
<dbReference type="CDD" id="cd12455">
    <property type="entry name" value="RRM_like_Smg4_UPF3"/>
    <property type="match status" value="1"/>
</dbReference>
<dbReference type="InterPro" id="IPR035979">
    <property type="entry name" value="RBD_domain_sf"/>
</dbReference>
<dbReference type="Proteomes" id="UP001107558">
    <property type="component" value="Chromosome 2"/>
</dbReference>
<feature type="region of interest" description="Disordered" evidence="5">
    <location>
        <begin position="187"/>
        <end position="208"/>
    </location>
</feature>
<evidence type="ECO:0000256" key="4">
    <source>
        <dbReference type="ARBA" id="ARBA00023242"/>
    </source>
</evidence>
<evidence type="ECO:0000259" key="6">
    <source>
        <dbReference type="Pfam" id="PF03467"/>
    </source>
</evidence>
<dbReference type="GO" id="GO:0003729">
    <property type="term" value="F:mRNA binding"/>
    <property type="evidence" value="ECO:0007669"/>
    <property type="project" value="TreeGrafter"/>
</dbReference>
<dbReference type="InterPro" id="IPR039722">
    <property type="entry name" value="Upf3"/>
</dbReference>
<dbReference type="FunFam" id="3.30.70.330:FF:000717">
    <property type="entry name" value="regulator of nonsense transcripts 3B"/>
    <property type="match status" value="1"/>
</dbReference>
<keyword evidence="8" id="KW-1185">Reference proteome</keyword>
<evidence type="ECO:0000256" key="1">
    <source>
        <dbReference type="ARBA" id="ARBA00004123"/>
    </source>
</evidence>
<sequence length="208" mass="24503">MPEKVKSNELTPEKEIVKPKAIKKVKTFLNKVVIRKLPPNLTSEEFLEIISPIPDYSDYYFVKADWSLGAEATSRAYIEFKNQEDIFIFKDKFDEYVFVDNVRGTEYPAIVEFAPFQNLPKSRARKDKHVNSIENEQHFLNFLEMLKKSEDAENQKVEPKLEYSYQIKDDKKITSTPLLEFIAASKEEKREAKKKKIEDKKKAREEEK</sequence>
<dbReference type="GO" id="GO:0005737">
    <property type="term" value="C:cytoplasm"/>
    <property type="evidence" value="ECO:0007669"/>
    <property type="project" value="TreeGrafter"/>
</dbReference>
<dbReference type="GO" id="GO:0005730">
    <property type="term" value="C:nucleolus"/>
    <property type="evidence" value="ECO:0007669"/>
    <property type="project" value="TreeGrafter"/>
</dbReference>
<name>A0A9J6CCM8_POLVA</name>
<organism evidence="7 8">
    <name type="scientific">Polypedilum vanderplanki</name>
    <name type="common">Sleeping chironomid midge</name>
    <dbReference type="NCBI Taxonomy" id="319348"/>
    <lineage>
        <taxon>Eukaryota</taxon>
        <taxon>Metazoa</taxon>
        <taxon>Ecdysozoa</taxon>
        <taxon>Arthropoda</taxon>
        <taxon>Hexapoda</taxon>
        <taxon>Insecta</taxon>
        <taxon>Pterygota</taxon>
        <taxon>Neoptera</taxon>
        <taxon>Endopterygota</taxon>
        <taxon>Diptera</taxon>
        <taxon>Nematocera</taxon>
        <taxon>Chironomoidea</taxon>
        <taxon>Chironomidae</taxon>
        <taxon>Chironominae</taxon>
        <taxon>Polypedilum</taxon>
        <taxon>Polypedilum</taxon>
    </lineage>
</organism>
<evidence type="ECO:0000313" key="8">
    <source>
        <dbReference type="Proteomes" id="UP001107558"/>
    </source>
</evidence>
<gene>
    <name evidence="7" type="ORF">PVAND_009070</name>
</gene>
<dbReference type="PANTHER" id="PTHR13112">
    <property type="entry name" value="UPF3 REGULATOR OF NONSENSE TRANSCRIPTS-LIKE PROTEIN"/>
    <property type="match status" value="1"/>
</dbReference>
<dbReference type="GO" id="GO:0045727">
    <property type="term" value="P:positive regulation of translation"/>
    <property type="evidence" value="ECO:0007669"/>
    <property type="project" value="TreeGrafter"/>
</dbReference>
<dbReference type="InterPro" id="IPR005120">
    <property type="entry name" value="UPF3_dom"/>
</dbReference>
<dbReference type="Pfam" id="PF03467">
    <property type="entry name" value="Smg4_UPF3"/>
    <property type="match status" value="1"/>
</dbReference>
<protein>
    <recommendedName>
        <fullName evidence="6">UPF3 domain-containing protein</fullName>
    </recommendedName>
</protein>
<dbReference type="Gene3D" id="3.30.70.330">
    <property type="match status" value="1"/>
</dbReference>
<reference evidence="7" key="1">
    <citation type="submission" date="2021-03" db="EMBL/GenBank/DDBJ databases">
        <title>Chromosome level genome of the anhydrobiotic midge Polypedilum vanderplanki.</title>
        <authorList>
            <person name="Yoshida Y."/>
            <person name="Kikawada T."/>
            <person name="Gusev O."/>
        </authorList>
    </citation>
    <scope>NUCLEOTIDE SEQUENCE</scope>
    <source>
        <strain evidence="7">NIAS01</strain>
        <tissue evidence="7">Whole body or cell culture</tissue>
    </source>
</reference>
<dbReference type="PANTHER" id="PTHR13112:SF0">
    <property type="entry name" value="FI21285P1"/>
    <property type="match status" value="1"/>
</dbReference>
<comment type="similarity">
    <text evidence="2">Belongs to the RENT3 family.</text>
</comment>
<keyword evidence="3" id="KW-0866">Nonsense-mediated mRNA decay</keyword>
<dbReference type="OrthoDB" id="18087at2759"/>
<dbReference type="SUPFAM" id="SSF54928">
    <property type="entry name" value="RNA-binding domain, RBD"/>
    <property type="match status" value="1"/>
</dbReference>
<feature type="domain" description="UPF3" evidence="6">
    <location>
        <begin position="30"/>
        <end position="186"/>
    </location>
</feature>
<proteinExistence type="inferred from homology"/>